<dbReference type="PANTHER" id="PTHR32329:SF7">
    <property type="entry name" value="ACTIVATOR OF 2-HYDROXYACYL-COA-HYDRATASE"/>
    <property type="match status" value="1"/>
</dbReference>
<dbReference type="InterPro" id="IPR008275">
    <property type="entry name" value="CoA_E_activase_dom"/>
</dbReference>
<dbReference type="PANTHER" id="PTHR32329">
    <property type="entry name" value="BIFUNCTIONAL PROTEIN [INCLUDES 2-HYDROXYACYL-COA DEHYDRATASE (N-TER) AND ITS ACTIVATOR DOMAIN (C_TERM)-RELATED"/>
    <property type="match status" value="1"/>
</dbReference>
<dbReference type="GO" id="GO:0046872">
    <property type="term" value="F:metal ion binding"/>
    <property type="evidence" value="ECO:0007669"/>
    <property type="project" value="UniProtKB-KW"/>
</dbReference>
<dbReference type="Pfam" id="PF09989">
    <property type="entry name" value="DUF2229"/>
    <property type="match status" value="1"/>
</dbReference>
<dbReference type="CDD" id="cd24034">
    <property type="entry name" value="ASKHA_NBD_O66634-like_rpt1"/>
    <property type="match status" value="1"/>
</dbReference>
<keyword evidence="8" id="KW-1185">Reference proteome</keyword>
<dbReference type="InterPro" id="IPR043129">
    <property type="entry name" value="ATPase_NBD"/>
</dbReference>
<evidence type="ECO:0000313" key="8">
    <source>
        <dbReference type="Proteomes" id="UP000580856"/>
    </source>
</evidence>
<evidence type="ECO:0000256" key="2">
    <source>
        <dbReference type="ARBA" id="ARBA00022723"/>
    </source>
</evidence>
<feature type="domain" description="ATPase BadF/BadG/BcrA/BcrD type" evidence="5">
    <location>
        <begin position="330"/>
        <end position="581"/>
    </location>
</feature>
<dbReference type="CDD" id="cd24035">
    <property type="entry name" value="ASKHA_NBD_O66634-like_rpt2"/>
    <property type="match status" value="1"/>
</dbReference>
<organism evidence="7 8">
    <name type="scientific">Desulfobaculum xiamenense</name>
    <dbReference type="NCBI Taxonomy" id="995050"/>
    <lineage>
        <taxon>Bacteria</taxon>
        <taxon>Pseudomonadati</taxon>
        <taxon>Thermodesulfobacteriota</taxon>
        <taxon>Desulfovibrionia</taxon>
        <taxon>Desulfovibrionales</taxon>
        <taxon>Desulfovibrionaceae</taxon>
        <taxon>Desulfobaculum</taxon>
    </lineage>
</organism>
<dbReference type="NCBIfam" id="TIGR00241">
    <property type="entry name" value="CoA_E_activ"/>
    <property type="match status" value="2"/>
</dbReference>
<dbReference type="InterPro" id="IPR018709">
    <property type="entry name" value="CoA_activase_DUF2229"/>
</dbReference>
<dbReference type="Pfam" id="PF01869">
    <property type="entry name" value="BcrAD_BadFG"/>
    <property type="match status" value="2"/>
</dbReference>
<accession>A0A846QPQ1</accession>
<dbReference type="GO" id="GO:0051536">
    <property type="term" value="F:iron-sulfur cluster binding"/>
    <property type="evidence" value="ECO:0007669"/>
    <property type="project" value="UniProtKB-KW"/>
</dbReference>
<comment type="caution">
    <text evidence="7">The sequence shown here is derived from an EMBL/GenBank/DDBJ whole genome shotgun (WGS) entry which is preliminary data.</text>
</comment>
<dbReference type="Proteomes" id="UP000580856">
    <property type="component" value="Unassembled WGS sequence"/>
</dbReference>
<evidence type="ECO:0000259" key="6">
    <source>
        <dbReference type="Pfam" id="PF09989"/>
    </source>
</evidence>
<dbReference type="RefSeq" id="WP_167942251.1">
    <property type="nucleotide sequence ID" value="NZ_JAATJA010000004.1"/>
</dbReference>
<dbReference type="Gene3D" id="3.30.420.40">
    <property type="match status" value="4"/>
</dbReference>
<sequence length="1416" mass="153149">MNALDRGARGGRACAGGLDVGSVSVKLVVCDGDGVALLQRYERHRGQPGRVALVILREAAQRFPGLPLLATGTAGRRIADAMGVSHITELTAHALGMARLHPEVRSIIEMGGEDSKLILLEDGRVADFALNSVCAAGTGAFLDQQAERMRLSIEDFGRLGLACARPPHIAGRCSVFAKSDMIHLQQIACPVQDIVGGLCMAVARNFRGAIARGRTLCPPVAFIGGVALNPAMRRAFAEVFSLSELMVPDPPTTVGALGAALAVLRDGAGVPLTDAACEALERSLDAADAGADRRGPLREEGGDFDLRHPCAVSDEGTAPAATERIPAYMGIDVGSISTNLAVIDVEGRLLARRYLRTASRPIEAVRTGLREIGEELGGRADILGVGTTGSGRYMIADFTGADVVRNEITAQARAAAFIDPQVDTIFEIGGQDSKYIRIDDGVITGFEMNRACAAGTGSFLEEQAERLDVSVIGEFEDRALEAPAPCRLGERCTVFMENSLMAGLSRGAQVDDLLAGLAYSIVENYLGRVVGSGRVGHNVFFQGGTASNRAVVAAFERHLGRRVTVPPNHDVTGAIGMALIARDHMRAAGTASAFRGFDLALRGYEQESFTCKGCDNRCEINAVRIEGVDDKMYYGGRCEKYDMRRPTLPEGEDLFRMRERALREEHDHRAAAHVRRGVAARRGRIGLPYAFFMHDQLPYWSTLLWELGFEPVLSPRTGAGVVRLGSEAVLADVCHPLRAAIGHALHLALPVERGGEGCETLFIPSFVNMNAPDDAQGDGLACPLTQSYPFQVRQAAPTCTVVVPAIQWRHGRDAVLRALRRAFTPWRVSLLELGRAESIASEAQDAFEARLRQRGREVLDALDGRALVVVGRPYNAFDPGMNLGLPDRIAALGVRAIPMDFLPLEPLPERWRGMYWRSGQRMLAATRAIRRDSRLYPVYMGSFSCGPDTFIHKLVERELGGTPALFLEVDEHGADAGLVTRVEAFLDSIDARRATRREERASSLSRRAPAAFTGRGRTLLLPRMSDGAYGLESAFRACGAEARVLPETTPEAVAMARAQSSGKECYPFTVTLGDMLSACAAPEFRSDRAAFFMPGGTGPCRFGQYGPAQRMVLDDLGYGDVPVYSPEQSVRLYDDMGIVGRDLARRAWRAIVAFDLLAKCRNEVGPHAFDSAQVAACHAESMERLRRALLGSADDVDRALARIRDDFRSLRNGPQPGVPRIGIVGEIFVRSNEFCNERLCRSVEALGGEAWLAPIGEWIAYVNAMSLRDAARLRRPGRYLALRLTRMVQTAIHHRCESVFDGMLRTTGEPATSATLRAAAPYLGDCLRGEAVLSVGTAVHMIRSGCHGIINAMPFGCMPGTVVTALMRGVTRHHGVPCISLPFDGTRSSSNRLQLEAFMDQARQRAMAQGEGEARA</sequence>
<keyword evidence="2" id="KW-0479">Metal-binding</keyword>
<keyword evidence="3" id="KW-0408">Iron</keyword>
<dbReference type="SUPFAM" id="SSF53067">
    <property type="entry name" value="Actin-like ATPase domain"/>
    <property type="match status" value="2"/>
</dbReference>
<dbReference type="InterPro" id="IPR051805">
    <property type="entry name" value="Dehydratase_Activator_Redct"/>
</dbReference>
<gene>
    <name evidence="7" type="ORF">GGQ74_002854</name>
</gene>
<dbReference type="EMBL" id="JAATJA010000004">
    <property type="protein sequence ID" value="NJB69157.1"/>
    <property type="molecule type" value="Genomic_DNA"/>
</dbReference>
<proteinExistence type="predicted"/>
<keyword evidence="4" id="KW-0411">Iron-sulfur</keyword>
<evidence type="ECO:0000256" key="3">
    <source>
        <dbReference type="ARBA" id="ARBA00023004"/>
    </source>
</evidence>
<comment type="cofactor">
    <cofactor evidence="1">
        <name>[4Fe-4S] cluster</name>
        <dbReference type="ChEBI" id="CHEBI:49883"/>
    </cofactor>
</comment>
<name>A0A846QPQ1_9BACT</name>
<evidence type="ECO:0000256" key="1">
    <source>
        <dbReference type="ARBA" id="ARBA00001966"/>
    </source>
</evidence>
<protein>
    <submittedName>
        <fullName evidence="7">Putative CoA-substrate-specific enzyme activase</fullName>
    </submittedName>
</protein>
<feature type="domain" description="ATPase BadF/BadG/BcrA/BcrD type" evidence="5">
    <location>
        <begin position="17"/>
        <end position="261"/>
    </location>
</feature>
<evidence type="ECO:0000313" key="7">
    <source>
        <dbReference type="EMBL" id="NJB69157.1"/>
    </source>
</evidence>
<reference evidence="7 8" key="1">
    <citation type="submission" date="2020-03" db="EMBL/GenBank/DDBJ databases">
        <title>Genomic Encyclopedia of Type Strains, Phase IV (KMG-IV): sequencing the most valuable type-strain genomes for metagenomic binning, comparative biology and taxonomic classification.</title>
        <authorList>
            <person name="Goeker M."/>
        </authorList>
    </citation>
    <scope>NUCLEOTIDE SEQUENCE [LARGE SCALE GENOMIC DNA]</scope>
    <source>
        <strain evidence="7 8">DSM 24233</strain>
    </source>
</reference>
<feature type="domain" description="DUF2229" evidence="6">
    <location>
        <begin position="684"/>
        <end position="901"/>
    </location>
</feature>
<dbReference type="InterPro" id="IPR002731">
    <property type="entry name" value="ATPase_BadF"/>
</dbReference>
<evidence type="ECO:0000259" key="5">
    <source>
        <dbReference type="Pfam" id="PF01869"/>
    </source>
</evidence>
<evidence type="ECO:0000256" key="4">
    <source>
        <dbReference type="ARBA" id="ARBA00023014"/>
    </source>
</evidence>